<protein>
    <submittedName>
        <fullName evidence="1">Uncharacterized protein</fullName>
    </submittedName>
</protein>
<dbReference type="InParanoid" id="A0A067Q1S5"/>
<reference evidence="2" key="1">
    <citation type="journal article" date="2014" name="Proc. Natl. Acad. Sci. U.S.A.">
        <title>Extensive sampling of basidiomycete genomes demonstrates inadequacy of the white-rot/brown-rot paradigm for wood decay fungi.</title>
        <authorList>
            <person name="Riley R."/>
            <person name="Salamov A.A."/>
            <person name="Brown D.W."/>
            <person name="Nagy L.G."/>
            <person name="Floudas D."/>
            <person name="Held B.W."/>
            <person name="Levasseur A."/>
            <person name="Lombard V."/>
            <person name="Morin E."/>
            <person name="Otillar R."/>
            <person name="Lindquist E.A."/>
            <person name="Sun H."/>
            <person name="LaButti K.M."/>
            <person name="Schmutz J."/>
            <person name="Jabbour D."/>
            <person name="Luo H."/>
            <person name="Baker S.E."/>
            <person name="Pisabarro A.G."/>
            <person name="Walton J.D."/>
            <person name="Blanchette R.A."/>
            <person name="Henrissat B."/>
            <person name="Martin F."/>
            <person name="Cullen D."/>
            <person name="Hibbett D.S."/>
            <person name="Grigoriev I.V."/>
        </authorList>
    </citation>
    <scope>NUCLEOTIDE SEQUENCE [LARGE SCALE GENOMIC DNA]</scope>
    <source>
        <strain evidence="2">MUCL 33604</strain>
    </source>
</reference>
<dbReference type="AlphaFoldDB" id="A0A067Q1S5"/>
<proteinExistence type="predicted"/>
<evidence type="ECO:0000313" key="1">
    <source>
        <dbReference type="EMBL" id="KDQ60120.1"/>
    </source>
</evidence>
<gene>
    <name evidence="1" type="ORF">JAAARDRAFT_32494</name>
</gene>
<dbReference type="OrthoDB" id="3250060at2759"/>
<accession>A0A067Q1S5</accession>
<sequence length="100" mass="11074">MWHRGKGYSQLSLPVLDLSARFVDDTTPVGVAYHFGRAHMILGGEASGQIHACAEYGDYDGFVAESFFQWNEGEMEDDAREILRGGGPSRQSPRPFLRPG</sequence>
<dbReference type="Proteomes" id="UP000027265">
    <property type="component" value="Unassembled WGS sequence"/>
</dbReference>
<organism evidence="1 2">
    <name type="scientific">Jaapia argillacea MUCL 33604</name>
    <dbReference type="NCBI Taxonomy" id="933084"/>
    <lineage>
        <taxon>Eukaryota</taxon>
        <taxon>Fungi</taxon>
        <taxon>Dikarya</taxon>
        <taxon>Basidiomycota</taxon>
        <taxon>Agaricomycotina</taxon>
        <taxon>Agaricomycetes</taxon>
        <taxon>Agaricomycetidae</taxon>
        <taxon>Jaapiales</taxon>
        <taxon>Jaapiaceae</taxon>
        <taxon>Jaapia</taxon>
    </lineage>
</organism>
<name>A0A067Q1S5_9AGAM</name>
<dbReference type="EMBL" id="KL197714">
    <property type="protein sequence ID" value="KDQ60120.1"/>
    <property type="molecule type" value="Genomic_DNA"/>
</dbReference>
<dbReference type="HOGENOM" id="CLU_2306554_0_0_1"/>
<keyword evidence="2" id="KW-1185">Reference proteome</keyword>
<evidence type="ECO:0000313" key="2">
    <source>
        <dbReference type="Proteomes" id="UP000027265"/>
    </source>
</evidence>